<organism evidence="11 12">
    <name type="scientific">Miniimonas arenae</name>
    <dbReference type="NCBI Taxonomy" id="676201"/>
    <lineage>
        <taxon>Bacteria</taxon>
        <taxon>Bacillati</taxon>
        <taxon>Actinomycetota</taxon>
        <taxon>Actinomycetes</taxon>
        <taxon>Micrococcales</taxon>
        <taxon>Beutenbergiaceae</taxon>
        <taxon>Miniimonas</taxon>
    </lineage>
</organism>
<dbReference type="Pfam" id="PF00664">
    <property type="entry name" value="ABC_membrane"/>
    <property type="match status" value="1"/>
</dbReference>
<dbReference type="InterPro" id="IPR003593">
    <property type="entry name" value="AAA+_ATPase"/>
</dbReference>
<dbReference type="Gene3D" id="1.20.1560.10">
    <property type="entry name" value="ABC transporter type 1, transmembrane domain"/>
    <property type="match status" value="1"/>
</dbReference>
<dbReference type="OrthoDB" id="9806127at2"/>
<keyword evidence="3" id="KW-0547">Nucleotide-binding</keyword>
<evidence type="ECO:0000256" key="5">
    <source>
        <dbReference type="ARBA" id="ARBA00022989"/>
    </source>
</evidence>
<evidence type="ECO:0000256" key="7">
    <source>
        <dbReference type="SAM" id="MobiDB-lite"/>
    </source>
</evidence>
<dbReference type="InterPro" id="IPR027417">
    <property type="entry name" value="P-loop_NTPase"/>
</dbReference>
<dbReference type="PROSITE" id="PS00211">
    <property type="entry name" value="ABC_TRANSPORTER_1"/>
    <property type="match status" value="1"/>
</dbReference>
<keyword evidence="5 8" id="KW-1133">Transmembrane helix</keyword>
<dbReference type="GO" id="GO:0005886">
    <property type="term" value="C:plasma membrane"/>
    <property type="evidence" value="ECO:0007669"/>
    <property type="project" value="UniProtKB-SubCell"/>
</dbReference>
<keyword evidence="12" id="KW-1185">Reference proteome</keyword>
<dbReference type="Proteomes" id="UP000313849">
    <property type="component" value="Unassembled WGS sequence"/>
</dbReference>
<dbReference type="InterPro" id="IPR017871">
    <property type="entry name" value="ABC_transporter-like_CS"/>
</dbReference>
<dbReference type="InterPro" id="IPR039421">
    <property type="entry name" value="Type_1_exporter"/>
</dbReference>
<proteinExistence type="predicted"/>
<feature type="domain" description="ABC transmembrane type-1" evidence="10">
    <location>
        <begin position="25"/>
        <end position="312"/>
    </location>
</feature>
<name>A0A5C5BFJ3_9MICO</name>
<gene>
    <name evidence="11" type="ORF">FH969_01445</name>
</gene>
<evidence type="ECO:0000256" key="8">
    <source>
        <dbReference type="SAM" id="Phobius"/>
    </source>
</evidence>
<comment type="subcellular location">
    <subcellularLocation>
        <location evidence="1">Cell membrane</location>
        <topology evidence="1">Multi-pass membrane protein</topology>
    </subcellularLocation>
</comment>
<feature type="transmembrane region" description="Helical" evidence="8">
    <location>
        <begin position="285"/>
        <end position="307"/>
    </location>
</feature>
<dbReference type="InterPro" id="IPR003439">
    <property type="entry name" value="ABC_transporter-like_ATP-bd"/>
</dbReference>
<feature type="transmembrane region" description="Helical" evidence="8">
    <location>
        <begin position="23"/>
        <end position="45"/>
    </location>
</feature>
<evidence type="ECO:0000313" key="12">
    <source>
        <dbReference type="Proteomes" id="UP000313849"/>
    </source>
</evidence>
<dbReference type="EMBL" id="VENP01000002">
    <property type="protein sequence ID" value="TNU77068.1"/>
    <property type="molecule type" value="Genomic_DNA"/>
</dbReference>
<feature type="transmembrane region" description="Helical" evidence="8">
    <location>
        <begin position="67"/>
        <end position="87"/>
    </location>
</feature>
<evidence type="ECO:0000256" key="1">
    <source>
        <dbReference type="ARBA" id="ARBA00004651"/>
    </source>
</evidence>
<keyword evidence="4 11" id="KW-0067">ATP-binding</keyword>
<dbReference type="AlphaFoldDB" id="A0A5C5BFJ3"/>
<dbReference type="PANTHER" id="PTHR24221:SF654">
    <property type="entry name" value="ATP-BINDING CASSETTE SUB-FAMILY B MEMBER 6"/>
    <property type="match status" value="1"/>
</dbReference>
<dbReference type="GO" id="GO:0016887">
    <property type="term" value="F:ATP hydrolysis activity"/>
    <property type="evidence" value="ECO:0007669"/>
    <property type="project" value="InterPro"/>
</dbReference>
<protein>
    <submittedName>
        <fullName evidence="11">ABC transporter ATP-binding protein</fullName>
    </submittedName>
</protein>
<dbReference type="GO" id="GO:0140359">
    <property type="term" value="F:ABC-type transporter activity"/>
    <property type="evidence" value="ECO:0007669"/>
    <property type="project" value="InterPro"/>
</dbReference>
<feature type="transmembrane region" description="Helical" evidence="8">
    <location>
        <begin position="141"/>
        <end position="161"/>
    </location>
</feature>
<dbReference type="SUPFAM" id="SSF52540">
    <property type="entry name" value="P-loop containing nucleoside triphosphate hydrolases"/>
    <property type="match status" value="1"/>
</dbReference>
<dbReference type="GO" id="GO:0034040">
    <property type="term" value="F:ATPase-coupled lipid transmembrane transporter activity"/>
    <property type="evidence" value="ECO:0007669"/>
    <property type="project" value="TreeGrafter"/>
</dbReference>
<dbReference type="GO" id="GO:0005524">
    <property type="term" value="F:ATP binding"/>
    <property type="evidence" value="ECO:0007669"/>
    <property type="project" value="UniProtKB-KW"/>
</dbReference>
<keyword evidence="2 8" id="KW-0812">Transmembrane</keyword>
<comment type="caution">
    <text evidence="11">The sequence shown here is derived from an EMBL/GenBank/DDBJ whole genome shotgun (WGS) entry which is preliminary data.</text>
</comment>
<dbReference type="InterPro" id="IPR036640">
    <property type="entry name" value="ABC1_TM_sf"/>
</dbReference>
<dbReference type="PROSITE" id="PS50929">
    <property type="entry name" value="ABC_TM1F"/>
    <property type="match status" value="1"/>
</dbReference>
<dbReference type="SMART" id="SM00382">
    <property type="entry name" value="AAA"/>
    <property type="match status" value="1"/>
</dbReference>
<dbReference type="SUPFAM" id="SSF90123">
    <property type="entry name" value="ABC transporter transmembrane region"/>
    <property type="match status" value="1"/>
</dbReference>
<evidence type="ECO:0000256" key="2">
    <source>
        <dbReference type="ARBA" id="ARBA00022692"/>
    </source>
</evidence>
<feature type="region of interest" description="Disordered" evidence="7">
    <location>
        <begin position="329"/>
        <end position="372"/>
    </location>
</feature>
<feature type="compositionally biased region" description="Basic residues" evidence="7">
    <location>
        <begin position="361"/>
        <end position="372"/>
    </location>
</feature>
<reference evidence="11 12" key="1">
    <citation type="submission" date="2019-06" db="EMBL/GenBank/DDBJ databases">
        <title>Draft genome sequence of Miniimonas arenae KCTC 19750T isolated from sea sand.</title>
        <authorList>
            <person name="Park S.-J."/>
        </authorList>
    </citation>
    <scope>NUCLEOTIDE SEQUENCE [LARGE SCALE GENOMIC DNA]</scope>
    <source>
        <strain evidence="11 12">KCTC 19750</strain>
    </source>
</reference>
<dbReference type="PANTHER" id="PTHR24221">
    <property type="entry name" value="ATP-BINDING CASSETTE SUB-FAMILY B"/>
    <property type="match status" value="1"/>
</dbReference>
<feature type="domain" description="ABC transporter" evidence="9">
    <location>
        <begin position="375"/>
        <end position="625"/>
    </location>
</feature>
<dbReference type="Gene3D" id="3.40.50.300">
    <property type="entry name" value="P-loop containing nucleotide triphosphate hydrolases"/>
    <property type="match status" value="1"/>
</dbReference>
<evidence type="ECO:0000259" key="10">
    <source>
        <dbReference type="PROSITE" id="PS50929"/>
    </source>
</evidence>
<dbReference type="PROSITE" id="PS50893">
    <property type="entry name" value="ABC_TRANSPORTER_2"/>
    <property type="match status" value="1"/>
</dbReference>
<evidence type="ECO:0000256" key="3">
    <source>
        <dbReference type="ARBA" id="ARBA00022741"/>
    </source>
</evidence>
<dbReference type="InterPro" id="IPR011527">
    <property type="entry name" value="ABC1_TM_dom"/>
</dbReference>
<evidence type="ECO:0000313" key="11">
    <source>
        <dbReference type="EMBL" id="TNU77068.1"/>
    </source>
</evidence>
<feature type="transmembrane region" description="Helical" evidence="8">
    <location>
        <begin position="167"/>
        <end position="187"/>
    </location>
</feature>
<evidence type="ECO:0000256" key="4">
    <source>
        <dbReference type="ARBA" id="ARBA00022840"/>
    </source>
</evidence>
<evidence type="ECO:0000259" key="9">
    <source>
        <dbReference type="PROSITE" id="PS50893"/>
    </source>
</evidence>
<keyword evidence="6 8" id="KW-0472">Membrane</keyword>
<dbReference type="Pfam" id="PF00005">
    <property type="entry name" value="ABC_tran"/>
    <property type="match status" value="1"/>
</dbReference>
<sequence>MTGGFLRRSLTLLRRGIAASPRAFAVAIAASALWGGATVAAGWLLGRITDGVIVPALTGDGVADRDIWLAGGALLIVGLVTAACVALRRVYAGIAAFDVQADHRRRVSRAYLELPMAWHRRHPTGALLSHASADAEAAGEVFVPLPLAIGVAVMLVMAAGAMLAADVWLGVIGIAVLPAVLVANAVYRRAMTPAVSRAQAERAHVADVAHASFEAASVVKTLGTAAHEVALFRDATEQLRDANTRVGRIRSVFDPVLDAIPAFATLLVLVVGAEGVHVGRVAAGGVVTAAYLLSVMTFPVRAIGFVLGDLPRSLVGHARIAGVLDAPREPDIQPDTVADPVSEAVPTRRDPVDVPSASRPRGARPRGARPRGARLELRGVGLRVPGPAGPLDLVRDVTLAVPSGARVAVVGPTGSGKSTLLDLVGRLTPATSGVVQLDGEDVRAIPRTRLARDVAYVAQEAFVFDDTVRENVTLSAPGDAPVPDALVWDALRRAHVDDVVRALPLGLDSPLGERGTTLSGGQRQRLAIARALLRRPRLLLLDDATSALDPVVERAILAELATFDGAPDQHGAHDGGPTVLMAAYRPATIAQADVVVHLEAGAVVDVGTVAELLARDAGFEALLTAYDRDRS</sequence>
<accession>A0A5C5BFJ3</accession>
<evidence type="ECO:0000256" key="6">
    <source>
        <dbReference type="ARBA" id="ARBA00023136"/>
    </source>
</evidence>